<dbReference type="InterPro" id="IPR036390">
    <property type="entry name" value="WH_DNA-bd_sf"/>
</dbReference>
<evidence type="ECO:0000256" key="1">
    <source>
        <dbReference type="ARBA" id="ARBA00009437"/>
    </source>
</evidence>
<name>A0A4V2VA92_RHISU</name>
<comment type="function">
    <text evidence="5">Transcriptional regulator of the ttuABCDE tartrate utilization operon.</text>
</comment>
<dbReference type="RefSeq" id="WP_132558152.1">
    <property type="nucleotide sequence ID" value="NZ_SMBH01000001.1"/>
</dbReference>
<dbReference type="InterPro" id="IPR058163">
    <property type="entry name" value="LysR-type_TF_proteobact-type"/>
</dbReference>
<keyword evidence="3" id="KW-0238">DNA-binding</keyword>
<evidence type="ECO:0000256" key="3">
    <source>
        <dbReference type="ARBA" id="ARBA00023125"/>
    </source>
</evidence>
<dbReference type="EMBL" id="SMBH01000001">
    <property type="protein sequence ID" value="TCU20075.1"/>
    <property type="molecule type" value="Genomic_DNA"/>
</dbReference>
<dbReference type="PANTHER" id="PTHR30537">
    <property type="entry name" value="HTH-TYPE TRANSCRIPTIONAL REGULATOR"/>
    <property type="match status" value="1"/>
</dbReference>
<dbReference type="Proteomes" id="UP000294576">
    <property type="component" value="Unassembled WGS sequence"/>
</dbReference>
<evidence type="ECO:0000259" key="8">
    <source>
        <dbReference type="PROSITE" id="PS50931"/>
    </source>
</evidence>
<evidence type="ECO:0000256" key="7">
    <source>
        <dbReference type="ARBA" id="ARBA00083243"/>
    </source>
</evidence>
<dbReference type="InterPro" id="IPR036388">
    <property type="entry name" value="WH-like_DNA-bd_sf"/>
</dbReference>
<evidence type="ECO:0000313" key="9">
    <source>
        <dbReference type="EMBL" id="TCU20075.1"/>
    </source>
</evidence>
<dbReference type="Gene3D" id="3.40.190.290">
    <property type="match status" value="1"/>
</dbReference>
<evidence type="ECO:0000256" key="4">
    <source>
        <dbReference type="ARBA" id="ARBA00023163"/>
    </source>
</evidence>
<dbReference type="InterPro" id="IPR000847">
    <property type="entry name" value="LysR_HTH_N"/>
</dbReference>
<evidence type="ECO:0000256" key="5">
    <source>
        <dbReference type="ARBA" id="ARBA00054626"/>
    </source>
</evidence>
<feature type="domain" description="HTH lysR-type" evidence="8">
    <location>
        <begin position="1"/>
        <end position="59"/>
    </location>
</feature>
<dbReference type="SUPFAM" id="SSF46785">
    <property type="entry name" value="Winged helix' DNA-binding domain"/>
    <property type="match status" value="1"/>
</dbReference>
<evidence type="ECO:0000256" key="2">
    <source>
        <dbReference type="ARBA" id="ARBA00023015"/>
    </source>
</evidence>
<evidence type="ECO:0000256" key="6">
    <source>
        <dbReference type="ARBA" id="ARBA00067332"/>
    </source>
</evidence>
<dbReference type="GO" id="GO:0006351">
    <property type="term" value="P:DNA-templated transcription"/>
    <property type="evidence" value="ECO:0007669"/>
    <property type="project" value="TreeGrafter"/>
</dbReference>
<dbReference type="CDD" id="cd08471">
    <property type="entry name" value="PBP2_CrgA_like_2"/>
    <property type="match status" value="1"/>
</dbReference>
<dbReference type="Pfam" id="PF00126">
    <property type="entry name" value="HTH_1"/>
    <property type="match status" value="1"/>
</dbReference>
<dbReference type="GO" id="GO:0043565">
    <property type="term" value="F:sequence-specific DNA binding"/>
    <property type="evidence" value="ECO:0007669"/>
    <property type="project" value="TreeGrafter"/>
</dbReference>
<dbReference type="InterPro" id="IPR005119">
    <property type="entry name" value="LysR_subst-bd"/>
</dbReference>
<dbReference type="GO" id="GO:0003700">
    <property type="term" value="F:DNA-binding transcription factor activity"/>
    <property type="evidence" value="ECO:0007669"/>
    <property type="project" value="InterPro"/>
</dbReference>
<organism evidence="9 10">
    <name type="scientific">Rhizobium sullae</name>
    <name type="common">Rhizobium hedysari</name>
    <dbReference type="NCBI Taxonomy" id="50338"/>
    <lineage>
        <taxon>Bacteria</taxon>
        <taxon>Pseudomonadati</taxon>
        <taxon>Pseudomonadota</taxon>
        <taxon>Alphaproteobacteria</taxon>
        <taxon>Hyphomicrobiales</taxon>
        <taxon>Rhizobiaceae</taxon>
        <taxon>Rhizobium/Agrobacterium group</taxon>
        <taxon>Rhizobium</taxon>
    </lineage>
</organism>
<reference evidence="9 10" key="1">
    <citation type="submission" date="2019-03" db="EMBL/GenBank/DDBJ databases">
        <title>Genomic Encyclopedia of Type Strains, Phase IV (KMG-V): Genome sequencing to study the core and pangenomes of soil and plant-associated prokaryotes.</title>
        <authorList>
            <person name="Whitman W."/>
        </authorList>
    </citation>
    <scope>NUCLEOTIDE SEQUENCE [LARGE SCALE GENOMIC DNA]</scope>
    <source>
        <strain evidence="9 10">Hc14</strain>
    </source>
</reference>
<keyword evidence="2" id="KW-0805">Transcription regulation</keyword>
<dbReference type="SUPFAM" id="SSF53850">
    <property type="entry name" value="Periplasmic binding protein-like II"/>
    <property type="match status" value="1"/>
</dbReference>
<keyword evidence="4" id="KW-0804">Transcription</keyword>
<evidence type="ECO:0000313" key="10">
    <source>
        <dbReference type="Proteomes" id="UP000294576"/>
    </source>
</evidence>
<dbReference type="Gene3D" id="1.10.10.10">
    <property type="entry name" value="Winged helix-like DNA-binding domain superfamily/Winged helix DNA-binding domain"/>
    <property type="match status" value="1"/>
</dbReference>
<proteinExistence type="inferred from homology"/>
<dbReference type="PANTHER" id="PTHR30537:SF5">
    <property type="entry name" value="HTH-TYPE TRANSCRIPTIONAL ACTIVATOR TTDR-RELATED"/>
    <property type="match status" value="1"/>
</dbReference>
<dbReference type="FunFam" id="1.10.10.10:FF:000001">
    <property type="entry name" value="LysR family transcriptional regulator"/>
    <property type="match status" value="1"/>
</dbReference>
<sequence>MDRLDAMRVLLAVVDAGSLSAGSRKLNAPLPSVSRKVADLERHLGANLIIRTSRNLQLTDAGRDYVEAARKIMADLEEAERRASGEYQTPRGTLTITMPVEFGNRYVLPIALDFIEKHPEVSLNLLSLDRSVHLVSEQVDIAIRLGELSDSSLYAVKAGEFRLLTCASPAYLDRRGVPQHPGDLPNHDGIIFNNRTFFWTFDVDDKPIEAVPRSRIEVNTAANCVAAAVSGAGIARLFDYQIPDELSSGSLVSILKEYAGAPKPIHIVYSRQGLLALKVRSFIDWALPRLRTSCSNYGAASPAHIARSLQ</sequence>
<comment type="similarity">
    <text evidence="1">Belongs to the LysR transcriptional regulatory family.</text>
</comment>
<accession>A0A4V2VA92</accession>
<dbReference type="PROSITE" id="PS50931">
    <property type="entry name" value="HTH_LYSR"/>
    <property type="match status" value="1"/>
</dbReference>
<dbReference type="AlphaFoldDB" id="A0A4V2VA92"/>
<protein>
    <recommendedName>
        <fullName evidence="6">HTH-type transcriptional regulator TtuA</fullName>
    </recommendedName>
    <alternativeName>
        <fullName evidence="7">Tartrate utilization transcriptional regulator</fullName>
    </alternativeName>
</protein>
<dbReference type="Pfam" id="PF03466">
    <property type="entry name" value="LysR_substrate"/>
    <property type="match status" value="1"/>
</dbReference>
<comment type="caution">
    <text evidence="9">The sequence shown here is derived from an EMBL/GenBank/DDBJ whole genome shotgun (WGS) entry which is preliminary data.</text>
</comment>
<gene>
    <name evidence="9" type="ORF">EV132_101139</name>
</gene>